<protein>
    <submittedName>
        <fullName evidence="1">Uncharacterized protein</fullName>
    </submittedName>
</protein>
<dbReference type="AlphaFoldDB" id="A0A1V3WXR3"/>
<evidence type="ECO:0000313" key="2">
    <source>
        <dbReference type="Proteomes" id="UP000189229"/>
    </source>
</evidence>
<dbReference type="Proteomes" id="UP000189229">
    <property type="component" value="Unassembled WGS sequence"/>
</dbReference>
<organism evidence="1 2">
    <name type="scientific">Mycobacterium kansasii</name>
    <dbReference type="NCBI Taxonomy" id="1768"/>
    <lineage>
        <taxon>Bacteria</taxon>
        <taxon>Bacillati</taxon>
        <taxon>Actinomycetota</taxon>
        <taxon>Actinomycetes</taxon>
        <taxon>Mycobacteriales</taxon>
        <taxon>Mycobacteriaceae</taxon>
        <taxon>Mycobacterium</taxon>
    </lineage>
</organism>
<name>A0A1V3WXR3_MYCKA</name>
<gene>
    <name evidence="1" type="ORF">BZL30_5986</name>
</gene>
<evidence type="ECO:0000313" key="1">
    <source>
        <dbReference type="EMBL" id="OOK71823.1"/>
    </source>
</evidence>
<proteinExistence type="predicted"/>
<sequence>MYSGHSSTPPRVDAQWVGIHGAGHYMVRYWSEWHWRTTDFVADYLSDGRRYSPGKQNGK</sequence>
<dbReference type="EMBL" id="MVBM01000005">
    <property type="protein sequence ID" value="OOK71823.1"/>
    <property type="molecule type" value="Genomic_DNA"/>
</dbReference>
<accession>A0A1V3WXR3</accession>
<comment type="caution">
    <text evidence="1">The sequence shown here is derived from an EMBL/GenBank/DDBJ whole genome shotgun (WGS) entry which is preliminary data.</text>
</comment>
<reference evidence="1 2" key="1">
    <citation type="submission" date="2017-02" db="EMBL/GenBank/DDBJ databases">
        <title>Complete genome sequences of Mycobacterium kansasii strains isolated from rhesus macaques.</title>
        <authorList>
            <person name="Panda A."/>
            <person name="Nagaraj S."/>
            <person name="Zhao X."/>
            <person name="Tettelin H."/>
            <person name="Detolla L.J."/>
        </authorList>
    </citation>
    <scope>NUCLEOTIDE SEQUENCE [LARGE SCALE GENOMIC DNA]</scope>
    <source>
        <strain evidence="1 2">11-3813</strain>
    </source>
</reference>